<feature type="region of interest" description="Disordered" evidence="3">
    <location>
        <begin position="188"/>
        <end position="240"/>
    </location>
</feature>
<evidence type="ECO:0000313" key="4">
    <source>
        <dbReference type="EMBL" id="RVE64511.1"/>
    </source>
</evidence>
<gene>
    <name evidence="4" type="ORF">OJAV_G00126590</name>
</gene>
<evidence type="ECO:0000313" key="5">
    <source>
        <dbReference type="Proteomes" id="UP000283210"/>
    </source>
</evidence>
<comment type="similarity">
    <text evidence="1">Belongs to the dapper family.</text>
</comment>
<dbReference type="OrthoDB" id="9886203at2759"/>
<proteinExistence type="inferred from homology"/>
<evidence type="ECO:0000256" key="1">
    <source>
        <dbReference type="ARBA" id="ARBA00010807"/>
    </source>
</evidence>
<evidence type="ECO:0000256" key="2">
    <source>
        <dbReference type="ARBA" id="ARBA00023054"/>
    </source>
</evidence>
<reference evidence="4 5" key="1">
    <citation type="submission" date="2018-11" db="EMBL/GenBank/DDBJ databases">
        <authorList>
            <person name="Lopez-Roques C."/>
            <person name="Donnadieu C."/>
            <person name="Bouchez O."/>
            <person name="Klopp C."/>
            <person name="Cabau C."/>
            <person name="Zahm M."/>
        </authorList>
    </citation>
    <scope>NUCLEOTIDE SEQUENCE [LARGE SCALE GENOMIC DNA]</scope>
    <source>
        <strain evidence="4">RS831</strain>
        <tissue evidence="4">Whole body</tissue>
    </source>
</reference>
<dbReference type="PANTHER" id="PTHR15919:SF1">
    <property type="entry name" value="DAPPER HOMOLOG 3"/>
    <property type="match status" value="1"/>
</dbReference>
<protein>
    <submittedName>
        <fullName evidence="4">Uncharacterized protein</fullName>
    </submittedName>
</protein>
<feature type="compositionally biased region" description="Polar residues" evidence="3">
    <location>
        <begin position="199"/>
        <end position="227"/>
    </location>
</feature>
<dbReference type="GO" id="GO:0090090">
    <property type="term" value="P:negative regulation of canonical Wnt signaling pathway"/>
    <property type="evidence" value="ECO:0007669"/>
    <property type="project" value="TreeGrafter"/>
</dbReference>
<accession>A0A437CP09</accession>
<dbReference type="GO" id="GO:0005737">
    <property type="term" value="C:cytoplasm"/>
    <property type="evidence" value="ECO:0007669"/>
    <property type="project" value="TreeGrafter"/>
</dbReference>
<dbReference type="Proteomes" id="UP000283210">
    <property type="component" value="Chromosome 13"/>
</dbReference>
<dbReference type="Pfam" id="PF15268">
    <property type="entry name" value="Dapper"/>
    <property type="match status" value="1"/>
</dbReference>
<dbReference type="AlphaFoldDB" id="A0A437CP09"/>
<keyword evidence="2" id="KW-0175">Coiled coil</keyword>
<sequence>MKTPKISKSPTTQEISANPEIHTSLHKLLWAVFQHGSLDLFTVLLPSVFQPRLLSQSESLCLPPLRGVIVPEEESISPGPRWMQRAFSFPATLERSRTKERLEASLAGLCELELRRQRQECLVLGALALGEPLAQDDPRRELSCLSSWGQPNLTLRRQLSALQSSPWGLLQALEQQVGELRIDIDDGCCDGAQGDTGDSRPSSGFYESSEGQSPKGKSSSAELTETVPSHVYNNDRPILN</sequence>
<reference evidence="4 5" key="2">
    <citation type="submission" date="2019-01" db="EMBL/GenBank/DDBJ databases">
        <title>A chromosome length genome reference of the Java medaka (oryzias javanicus).</title>
        <authorList>
            <person name="Herpin A."/>
            <person name="Takehana Y."/>
            <person name="Naruse K."/>
            <person name="Ansai S."/>
            <person name="Kawaguchi M."/>
        </authorList>
    </citation>
    <scope>NUCLEOTIDE SEQUENCE [LARGE SCALE GENOMIC DNA]</scope>
    <source>
        <strain evidence="4">RS831</strain>
        <tissue evidence="4">Whole body</tissue>
    </source>
</reference>
<keyword evidence="5" id="KW-1185">Reference proteome</keyword>
<evidence type="ECO:0000256" key="3">
    <source>
        <dbReference type="SAM" id="MobiDB-lite"/>
    </source>
</evidence>
<dbReference type="InterPro" id="IPR024843">
    <property type="entry name" value="Dapper"/>
</dbReference>
<dbReference type="PANTHER" id="PTHR15919">
    <property type="entry name" value="DAPPER-RELATED"/>
    <property type="match status" value="1"/>
</dbReference>
<organism evidence="4 5">
    <name type="scientific">Oryzias javanicus</name>
    <name type="common">Javanese ricefish</name>
    <name type="synonym">Aplocheilus javanicus</name>
    <dbReference type="NCBI Taxonomy" id="123683"/>
    <lineage>
        <taxon>Eukaryota</taxon>
        <taxon>Metazoa</taxon>
        <taxon>Chordata</taxon>
        <taxon>Craniata</taxon>
        <taxon>Vertebrata</taxon>
        <taxon>Euteleostomi</taxon>
        <taxon>Actinopterygii</taxon>
        <taxon>Neopterygii</taxon>
        <taxon>Teleostei</taxon>
        <taxon>Neoteleostei</taxon>
        <taxon>Acanthomorphata</taxon>
        <taxon>Ovalentaria</taxon>
        <taxon>Atherinomorphae</taxon>
        <taxon>Beloniformes</taxon>
        <taxon>Adrianichthyidae</taxon>
        <taxon>Oryziinae</taxon>
        <taxon>Oryzias</taxon>
    </lineage>
</organism>
<name>A0A437CP09_ORYJA</name>
<dbReference type="EMBL" id="CM012449">
    <property type="protein sequence ID" value="RVE64511.1"/>
    <property type="molecule type" value="Genomic_DNA"/>
</dbReference>